<reference evidence="5 6" key="1">
    <citation type="submission" date="2019-07" db="EMBL/GenBank/DDBJ databases">
        <title>Genomics analysis of Aphanomyces spp. identifies a new class of oomycete effector associated with host adaptation.</title>
        <authorList>
            <person name="Gaulin E."/>
        </authorList>
    </citation>
    <scope>NUCLEOTIDE SEQUENCE [LARGE SCALE GENOMIC DNA]</scope>
    <source>
        <strain evidence="5 6">ATCC 201684</strain>
    </source>
</reference>
<dbReference type="PROSITE" id="PS50012">
    <property type="entry name" value="RCC1_3"/>
    <property type="match status" value="6"/>
</dbReference>
<feature type="repeat" description="RCC1" evidence="2">
    <location>
        <begin position="140"/>
        <end position="191"/>
    </location>
</feature>
<feature type="repeat" description="RCC1" evidence="2">
    <location>
        <begin position="444"/>
        <end position="497"/>
    </location>
</feature>
<dbReference type="PRINTS" id="PR00633">
    <property type="entry name" value="RCCNDNSATION"/>
</dbReference>
<comment type="caution">
    <text evidence="5">The sequence shown here is derived from an EMBL/GenBank/DDBJ whole genome shotgun (WGS) entry which is preliminary data.</text>
</comment>
<accession>A0A6G0XUQ6</accession>
<feature type="domain" description="SAP" evidence="4">
    <location>
        <begin position="80"/>
        <end position="114"/>
    </location>
</feature>
<dbReference type="InterPro" id="IPR000408">
    <property type="entry name" value="Reg_chr_condens"/>
</dbReference>
<evidence type="ECO:0000259" key="4">
    <source>
        <dbReference type="PROSITE" id="PS50800"/>
    </source>
</evidence>
<dbReference type="Pfam" id="PF25390">
    <property type="entry name" value="WD40_RLD"/>
    <property type="match status" value="1"/>
</dbReference>
<evidence type="ECO:0000256" key="3">
    <source>
        <dbReference type="SAM" id="MobiDB-lite"/>
    </source>
</evidence>
<dbReference type="InterPro" id="IPR058923">
    <property type="entry name" value="RCC1-like_dom"/>
</dbReference>
<keyword evidence="1" id="KW-0677">Repeat</keyword>
<dbReference type="PANTHER" id="PTHR22870">
    <property type="entry name" value="REGULATOR OF CHROMOSOME CONDENSATION"/>
    <property type="match status" value="1"/>
</dbReference>
<feature type="repeat" description="RCC1" evidence="2">
    <location>
        <begin position="265"/>
        <end position="317"/>
    </location>
</feature>
<name>A0A6G0XUQ6_9STRA</name>
<sequence length="587" mass="63972">MTSMLDRIRIQKAEKLLQLQQDALRSQIRMEGQHTRKEQFSPKRLLDRIDSWVHRPPPTYKGRAISSCPKSRDYWATADFTKMSTRQLQAVADLLGVDLDGKKVALVARLQDWVNEPAILAHRRRIEKENRKREKFEASGGVFGFGNNFAGQLGMGHRDTCSAPTEILALKGCKITRVFTGFDADYAFALSSTGEVYSWGGNGNGPATFPPTPSPKTDENTPPPPPPPHTTFLYPSVIRQLRVEDIQTFACARVQGHVAALTKSGRCYTWGKNEYGELGAGHVKRADPQPRAVDALNNALIVAVGVGNSHTIAVTNAGKCYAWGAAWGGQLGLGVTKREGVTERRLQMCYPSPTLIDLSVSIAQVSCGAMHSGLISTTGQLYMFGCGDGGRLGLGTTADKLSPTVVTALDSENVLQVYCSNWHTLCIAAPRQLSSNSAGNSRAGWVYAFGHGLNGQLGLGKQKQALYPTKIPELVKRKMKCVDVKASSYHSCALAEDGTVFTWGRNTSGCLGRSTLETDAWEPDVVAMNVKTWGYGPVTSVACGCRFTLLVAATWKGIAKLPFTDANDLNRRQKMSETIPDEFVIQK</sequence>
<proteinExistence type="predicted"/>
<dbReference type="Pfam" id="PF00415">
    <property type="entry name" value="RCC1"/>
    <property type="match status" value="1"/>
</dbReference>
<feature type="repeat" description="RCC1" evidence="2">
    <location>
        <begin position="498"/>
        <end position="554"/>
    </location>
</feature>
<gene>
    <name evidence="5" type="ORF">Ae201684_000874</name>
</gene>
<dbReference type="PANTHER" id="PTHR22870:SF466">
    <property type="entry name" value="ANKYRIN REPEAT-CONTAINING PROTEIN"/>
    <property type="match status" value="1"/>
</dbReference>
<dbReference type="AlphaFoldDB" id="A0A6G0XUQ6"/>
<dbReference type="Gene3D" id="2.130.10.30">
    <property type="entry name" value="Regulator of chromosome condensation 1/beta-lactamase-inhibitor protein II"/>
    <property type="match status" value="4"/>
</dbReference>
<dbReference type="InterPro" id="IPR003034">
    <property type="entry name" value="SAP_dom"/>
</dbReference>
<evidence type="ECO:0000256" key="1">
    <source>
        <dbReference type="ARBA" id="ARBA00022737"/>
    </source>
</evidence>
<dbReference type="EMBL" id="VJMJ01000009">
    <property type="protein sequence ID" value="KAF0744390.1"/>
    <property type="molecule type" value="Genomic_DNA"/>
</dbReference>
<dbReference type="InterPro" id="IPR009091">
    <property type="entry name" value="RCC1/BLIP-II"/>
</dbReference>
<dbReference type="VEuPathDB" id="FungiDB:AeMF1_012042"/>
<dbReference type="Proteomes" id="UP000481153">
    <property type="component" value="Unassembled WGS sequence"/>
</dbReference>
<feature type="region of interest" description="Disordered" evidence="3">
    <location>
        <begin position="201"/>
        <end position="228"/>
    </location>
</feature>
<dbReference type="SUPFAM" id="SSF50985">
    <property type="entry name" value="RCC1/BLIP-II"/>
    <property type="match status" value="2"/>
</dbReference>
<organism evidence="5 6">
    <name type="scientific">Aphanomyces euteiches</name>
    <dbReference type="NCBI Taxonomy" id="100861"/>
    <lineage>
        <taxon>Eukaryota</taxon>
        <taxon>Sar</taxon>
        <taxon>Stramenopiles</taxon>
        <taxon>Oomycota</taxon>
        <taxon>Saprolegniomycetes</taxon>
        <taxon>Saprolegniales</taxon>
        <taxon>Verrucalvaceae</taxon>
        <taxon>Aphanomyces</taxon>
    </lineage>
</organism>
<evidence type="ECO:0000313" key="5">
    <source>
        <dbReference type="EMBL" id="KAF0744390.1"/>
    </source>
</evidence>
<protein>
    <recommendedName>
        <fullName evidence="4">SAP domain-containing protein</fullName>
    </recommendedName>
</protein>
<keyword evidence="6" id="KW-1185">Reference proteome</keyword>
<evidence type="ECO:0000313" key="6">
    <source>
        <dbReference type="Proteomes" id="UP000481153"/>
    </source>
</evidence>
<dbReference type="InterPro" id="IPR051210">
    <property type="entry name" value="Ub_ligase/GEF_domain"/>
</dbReference>
<dbReference type="PROSITE" id="PS50800">
    <property type="entry name" value="SAP"/>
    <property type="match status" value="1"/>
</dbReference>
<feature type="repeat" description="RCC1" evidence="2">
    <location>
        <begin position="379"/>
        <end position="430"/>
    </location>
</feature>
<feature type="repeat" description="RCC1" evidence="2">
    <location>
        <begin position="318"/>
        <end position="378"/>
    </location>
</feature>
<evidence type="ECO:0000256" key="2">
    <source>
        <dbReference type="PROSITE-ProRule" id="PRU00235"/>
    </source>
</evidence>